<dbReference type="Proteomes" id="UP000192758">
    <property type="component" value="Unassembled WGS sequence"/>
</dbReference>
<evidence type="ECO:0000256" key="1">
    <source>
        <dbReference type="SAM" id="Phobius"/>
    </source>
</evidence>
<evidence type="ECO:0000313" key="2">
    <source>
        <dbReference type="EMBL" id="OQS55500.1"/>
    </source>
</evidence>
<feature type="transmembrane region" description="Helical" evidence="1">
    <location>
        <begin position="20"/>
        <end position="38"/>
    </location>
</feature>
<proteinExistence type="predicted"/>
<keyword evidence="3" id="KW-1185">Reference proteome</keyword>
<feature type="transmembrane region" description="Helical" evidence="1">
    <location>
        <begin position="45"/>
        <end position="65"/>
    </location>
</feature>
<dbReference type="AlphaFoldDB" id="A0A1W0E8C9"/>
<dbReference type="EMBL" id="MNPJ01000008">
    <property type="protein sequence ID" value="OQS55500.1"/>
    <property type="molecule type" value="Genomic_DNA"/>
</dbReference>
<sequence length="103" mass="12226">MASPKSETFFMDEFDRSFAIAWTYKFVVFFSFTVANTANINIISIYITIFNVIVNISIYAIYIVNISIYNIIYNIIVYIIFNVFNFHAKSLLIKIRRKYSQKY</sequence>
<keyword evidence="1" id="KW-0812">Transmembrane</keyword>
<organism evidence="2 3">
    <name type="scientific">Ecytonucleospora hepatopenaei</name>
    <dbReference type="NCBI Taxonomy" id="646526"/>
    <lineage>
        <taxon>Eukaryota</taxon>
        <taxon>Fungi</taxon>
        <taxon>Fungi incertae sedis</taxon>
        <taxon>Microsporidia</taxon>
        <taxon>Enterocytozoonidae</taxon>
        <taxon>Ecytonucleospora</taxon>
    </lineage>
</organism>
<accession>A0A1W0E8C9</accession>
<reference evidence="2 3" key="1">
    <citation type="journal article" date="2017" name="Environ. Microbiol.">
        <title>Decay of the glycolytic pathway and adaptation to intranuclear parasitism within Enterocytozoonidae microsporidia.</title>
        <authorList>
            <person name="Wiredu Boakye D."/>
            <person name="Jaroenlak P."/>
            <person name="Prachumwat A."/>
            <person name="Williams T.A."/>
            <person name="Bateman K.S."/>
            <person name="Itsathitphaisarn O."/>
            <person name="Sritunyalucksana K."/>
            <person name="Paszkiewicz K.H."/>
            <person name="Moore K.A."/>
            <person name="Stentiford G.D."/>
            <person name="Williams B.A."/>
        </authorList>
    </citation>
    <scope>NUCLEOTIDE SEQUENCE [LARGE SCALE GENOMIC DNA]</scope>
    <source>
        <strain evidence="2 3">TH1</strain>
    </source>
</reference>
<keyword evidence="1" id="KW-0472">Membrane</keyword>
<dbReference type="VEuPathDB" id="MicrosporidiaDB:EHP00_1679"/>
<protein>
    <submittedName>
        <fullName evidence="2">Uncharacterized protein</fullName>
    </submittedName>
</protein>
<gene>
    <name evidence="2" type="ORF">EHP00_1679</name>
</gene>
<feature type="transmembrane region" description="Helical" evidence="1">
    <location>
        <begin position="71"/>
        <end position="92"/>
    </location>
</feature>
<name>A0A1W0E8C9_9MICR</name>
<evidence type="ECO:0000313" key="3">
    <source>
        <dbReference type="Proteomes" id="UP000192758"/>
    </source>
</evidence>
<comment type="caution">
    <text evidence="2">The sequence shown here is derived from an EMBL/GenBank/DDBJ whole genome shotgun (WGS) entry which is preliminary data.</text>
</comment>
<keyword evidence="1" id="KW-1133">Transmembrane helix</keyword>